<sequence length="84" mass="9635">MVDPKYNGNKQLAATKRAVKIAKKGNSADQEKRQLEATIRCVQQGHVASKNSVKSIHFSQKELKEVTDYFYNTRNDPSNYELFE</sequence>
<organism evidence="1 2">
    <name type="scientific">Arsenophonus nasoniae</name>
    <name type="common">son-killer infecting Nasonia vitripennis</name>
    <dbReference type="NCBI Taxonomy" id="638"/>
    <lineage>
        <taxon>Bacteria</taxon>
        <taxon>Pseudomonadati</taxon>
        <taxon>Pseudomonadota</taxon>
        <taxon>Gammaproteobacteria</taxon>
        <taxon>Enterobacterales</taxon>
        <taxon>Morganellaceae</taxon>
        <taxon>Arsenophonus</taxon>
    </lineage>
</organism>
<accession>A0AA95K238</accession>
<dbReference type="AlphaFoldDB" id="A0AA95K238"/>
<reference evidence="1" key="1">
    <citation type="submission" date="2023-04" db="EMBL/GenBank/DDBJ databases">
        <title>Genome dynamics across the evolutionary transition to endosymbiosis.</title>
        <authorList>
            <person name="Siozios S."/>
            <person name="Nadal-Jimenez P."/>
            <person name="Azagi T."/>
            <person name="Sprong H."/>
            <person name="Frost C.L."/>
            <person name="Parratt S.R."/>
            <person name="Taylor G."/>
            <person name="Brettell L."/>
            <person name="Lew K.C."/>
            <person name="Croft L."/>
            <person name="King K.C."/>
            <person name="Brockhurst M.A."/>
            <person name="Hypsa V."/>
            <person name="Novakova E."/>
            <person name="Darby A.C."/>
            <person name="Hurst G.D.D."/>
        </authorList>
    </citation>
    <scope>NUCLEOTIDE SEQUENCE</scope>
    <source>
        <strain evidence="1">AIh</strain>
    </source>
</reference>
<dbReference type="Proteomes" id="UP001177597">
    <property type="component" value="Chromosome"/>
</dbReference>
<proteinExistence type="predicted"/>
<dbReference type="EMBL" id="CP123498">
    <property type="protein sequence ID" value="WGL96496.1"/>
    <property type="molecule type" value="Genomic_DNA"/>
</dbReference>
<evidence type="ECO:0000313" key="1">
    <source>
        <dbReference type="EMBL" id="WGL96496.1"/>
    </source>
</evidence>
<dbReference type="RefSeq" id="WP_280629980.1">
    <property type="nucleotide sequence ID" value="NZ_CP123498.1"/>
</dbReference>
<gene>
    <name evidence="1" type="ORF">QE207_08140</name>
</gene>
<name>A0AA95K238_9GAMM</name>
<protein>
    <submittedName>
        <fullName evidence="1">Uncharacterized protein</fullName>
    </submittedName>
</protein>
<evidence type="ECO:0000313" key="2">
    <source>
        <dbReference type="Proteomes" id="UP001177597"/>
    </source>
</evidence>